<dbReference type="AlphaFoldDB" id="A0A221K198"/>
<protein>
    <submittedName>
        <fullName evidence="1">Uncharacterized protein</fullName>
    </submittedName>
</protein>
<accession>A0A221K198</accession>
<name>A0A221K198_9RHOB</name>
<dbReference type="EMBL" id="CP022415">
    <property type="protein sequence ID" value="ASM72597.1"/>
    <property type="molecule type" value="Genomic_DNA"/>
</dbReference>
<dbReference type="Proteomes" id="UP000199754">
    <property type="component" value="Chromosome"/>
</dbReference>
<reference evidence="1 2" key="1">
    <citation type="submission" date="2017-07" db="EMBL/GenBank/DDBJ databases">
        <title>Genome Sequence of Sulfitobacter pseudonitzschiae Strain SMR1 Isolated from a culture of the Diatom Skeletonema marinoi.</title>
        <authorList>
            <person name="Topel M."/>
            <person name="Pinder M.I.M."/>
            <person name="Johansson O.N."/>
            <person name="Kourtchenko O."/>
            <person name="Godhe A."/>
            <person name="Clarke A.K."/>
        </authorList>
    </citation>
    <scope>NUCLEOTIDE SEQUENCE [LARGE SCALE GENOMIC DNA]</scope>
    <source>
        <strain evidence="1 2">SMR1</strain>
    </source>
</reference>
<evidence type="ECO:0000313" key="2">
    <source>
        <dbReference type="Proteomes" id="UP000199754"/>
    </source>
</evidence>
<organism evidence="1 2">
    <name type="scientific">Pseudosulfitobacter pseudonitzschiae</name>
    <dbReference type="NCBI Taxonomy" id="1402135"/>
    <lineage>
        <taxon>Bacteria</taxon>
        <taxon>Pseudomonadati</taxon>
        <taxon>Pseudomonadota</taxon>
        <taxon>Alphaproteobacteria</taxon>
        <taxon>Rhodobacterales</taxon>
        <taxon>Roseobacteraceae</taxon>
        <taxon>Pseudosulfitobacter</taxon>
    </lineage>
</organism>
<evidence type="ECO:0000313" key="1">
    <source>
        <dbReference type="EMBL" id="ASM72597.1"/>
    </source>
</evidence>
<dbReference type="KEGG" id="spse:SULPSESMR1_01789"/>
<keyword evidence="2" id="KW-1185">Reference proteome</keyword>
<proteinExistence type="predicted"/>
<gene>
    <name evidence="1" type="ORF">SULPSESMR1_01789</name>
</gene>
<sequence length="42" mass="4616">MTFNNASSLERVFASLILVVCDRSKNEGLSEVTRFGIGARRA</sequence>